<dbReference type="Pfam" id="PF00672">
    <property type="entry name" value="HAMP"/>
    <property type="match status" value="1"/>
</dbReference>
<evidence type="ECO:0000256" key="5">
    <source>
        <dbReference type="ARBA" id="ARBA00029447"/>
    </source>
</evidence>
<keyword evidence="8" id="KW-1133">Transmembrane helix</keyword>
<evidence type="ECO:0000313" key="11">
    <source>
        <dbReference type="EMBL" id="THF78078.1"/>
    </source>
</evidence>
<comment type="subcellular location">
    <subcellularLocation>
        <location evidence="1">Cell membrane</location>
    </subcellularLocation>
</comment>
<name>A0A4S4BST5_9BACL</name>
<feature type="transmembrane region" description="Helical" evidence="8">
    <location>
        <begin position="28"/>
        <end position="51"/>
    </location>
</feature>
<evidence type="ECO:0000256" key="4">
    <source>
        <dbReference type="ARBA" id="ARBA00023224"/>
    </source>
</evidence>
<feature type="coiled-coil region" evidence="7">
    <location>
        <begin position="551"/>
        <end position="581"/>
    </location>
</feature>
<dbReference type="GO" id="GO:0007165">
    <property type="term" value="P:signal transduction"/>
    <property type="evidence" value="ECO:0007669"/>
    <property type="project" value="UniProtKB-KW"/>
</dbReference>
<feature type="domain" description="HAMP" evidence="10">
    <location>
        <begin position="229"/>
        <end position="282"/>
    </location>
</feature>
<evidence type="ECO:0000256" key="7">
    <source>
        <dbReference type="SAM" id="Coils"/>
    </source>
</evidence>
<evidence type="ECO:0000313" key="12">
    <source>
        <dbReference type="Proteomes" id="UP000310636"/>
    </source>
</evidence>
<evidence type="ECO:0000259" key="9">
    <source>
        <dbReference type="PROSITE" id="PS50111"/>
    </source>
</evidence>
<accession>A0A4S4BST5</accession>
<dbReference type="InterPro" id="IPR003660">
    <property type="entry name" value="HAMP_dom"/>
</dbReference>
<comment type="caution">
    <text evidence="11">The sequence shown here is derived from an EMBL/GenBank/DDBJ whole genome shotgun (WGS) entry which is preliminary data.</text>
</comment>
<dbReference type="OrthoDB" id="107771at2"/>
<dbReference type="PANTHER" id="PTHR32089:SF112">
    <property type="entry name" value="LYSOZYME-LIKE PROTEIN-RELATED"/>
    <property type="match status" value="1"/>
</dbReference>
<comment type="similarity">
    <text evidence="5">Belongs to the methyl-accepting chemotaxis (MCP) protein family.</text>
</comment>
<dbReference type="SMART" id="SM00304">
    <property type="entry name" value="HAMP"/>
    <property type="match status" value="1"/>
</dbReference>
<dbReference type="Pfam" id="PF12729">
    <property type="entry name" value="4HB_MCP_1"/>
    <property type="match status" value="1"/>
</dbReference>
<dbReference type="Proteomes" id="UP000310636">
    <property type="component" value="Unassembled WGS sequence"/>
</dbReference>
<protein>
    <submittedName>
        <fullName evidence="11">Methyl-accepting chemotaxis protein</fullName>
    </submittedName>
</protein>
<dbReference type="PROSITE" id="PS50111">
    <property type="entry name" value="CHEMOTAXIS_TRANSDUC_2"/>
    <property type="match status" value="1"/>
</dbReference>
<evidence type="ECO:0000256" key="2">
    <source>
        <dbReference type="ARBA" id="ARBA00022475"/>
    </source>
</evidence>
<evidence type="ECO:0000259" key="10">
    <source>
        <dbReference type="PROSITE" id="PS50885"/>
    </source>
</evidence>
<evidence type="ECO:0000256" key="1">
    <source>
        <dbReference type="ARBA" id="ARBA00004236"/>
    </source>
</evidence>
<gene>
    <name evidence="11" type="ORF">E6C55_15400</name>
</gene>
<dbReference type="PROSITE" id="PS50885">
    <property type="entry name" value="HAMP"/>
    <property type="match status" value="1"/>
</dbReference>
<sequence>MLSTAGRVIAAEDEDMRRWADVDMAGKLAASFLALSLVWGGLCGASLFFLAETRAAYSGLLDEEAAAVASAKEIQYHVATQNAAIASYLVATMAGSLGDSQSQQRIREAGDAIDRLTAETLAGMKDEQDRELLGQIGAANSAFKDAAAEAIAAVETSAVKAQVIMQTKIAPLSNQLIGHANRLSESQQAKLEARREASGERIRKLVMINLAAGIGILLGALAAGVWFARRMAKPILRMLEHTERIASGDLRLEPIGRTSRDEVGRLTGHFHAMAGQLRELIGRIADSAGELSRLAEPWRRSAEETALASRQIAAAMEDVQEEGARQLREADRADVSAVETLASVRTIASLSAGAKQEAEAMLGKANRGAKEMSGLSARMQTLAASVGELQAAARGIGERTEGISGISATIRAVANQTRILAFNASIEASRLGSEGRGFAVIAEEIRSLSRETTKLAEDIRLSVAKIREETTLALSKTERAMQDAGEGSAAIGLARDTFDELRQSFAEVAAGVTDISAAAAAVEIRTELMKATTGTMKAASEATAARTSEASAAAEQQYASMEELADSLRQLNELADRLQQSSGRFAW</sequence>
<keyword evidence="4 6" id="KW-0807">Transducer</keyword>
<keyword evidence="8" id="KW-0812">Transmembrane</keyword>
<proteinExistence type="inferred from homology"/>
<organism evidence="11 12">
    <name type="scientific">Cohnella fermenti</name>
    <dbReference type="NCBI Taxonomy" id="2565925"/>
    <lineage>
        <taxon>Bacteria</taxon>
        <taxon>Bacillati</taxon>
        <taxon>Bacillota</taxon>
        <taxon>Bacilli</taxon>
        <taxon>Bacillales</taxon>
        <taxon>Paenibacillaceae</taxon>
        <taxon>Cohnella</taxon>
    </lineage>
</organism>
<dbReference type="AlphaFoldDB" id="A0A4S4BST5"/>
<dbReference type="SMART" id="SM00283">
    <property type="entry name" value="MA"/>
    <property type="match status" value="1"/>
</dbReference>
<dbReference type="RefSeq" id="WP_136370689.1">
    <property type="nucleotide sequence ID" value="NZ_SSOB01000017.1"/>
</dbReference>
<dbReference type="PANTHER" id="PTHR32089">
    <property type="entry name" value="METHYL-ACCEPTING CHEMOTAXIS PROTEIN MCPB"/>
    <property type="match status" value="1"/>
</dbReference>
<feature type="domain" description="Methyl-accepting transducer" evidence="9">
    <location>
        <begin position="301"/>
        <end position="558"/>
    </location>
</feature>
<keyword evidence="12" id="KW-1185">Reference proteome</keyword>
<dbReference type="GO" id="GO:0005886">
    <property type="term" value="C:plasma membrane"/>
    <property type="evidence" value="ECO:0007669"/>
    <property type="project" value="UniProtKB-SubCell"/>
</dbReference>
<dbReference type="Gene3D" id="6.10.340.10">
    <property type="match status" value="1"/>
</dbReference>
<reference evidence="11 12" key="1">
    <citation type="submission" date="2019-04" db="EMBL/GenBank/DDBJ databases">
        <title>Cohnella sp. nov. isolated from preserved vegetables.</title>
        <authorList>
            <person name="Lin S.-Y."/>
            <person name="Hung M.-H."/>
            <person name="Young C.-C."/>
        </authorList>
    </citation>
    <scope>NUCLEOTIDE SEQUENCE [LARGE SCALE GENOMIC DNA]</scope>
    <source>
        <strain evidence="11 12">CC-MHH1044</strain>
    </source>
</reference>
<evidence type="ECO:0000256" key="8">
    <source>
        <dbReference type="SAM" id="Phobius"/>
    </source>
</evidence>
<keyword evidence="7" id="KW-0175">Coiled coil</keyword>
<keyword evidence="3 8" id="KW-0472">Membrane</keyword>
<dbReference type="CDD" id="cd06225">
    <property type="entry name" value="HAMP"/>
    <property type="match status" value="1"/>
</dbReference>
<dbReference type="EMBL" id="SSOB01000017">
    <property type="protein sequence ID" value="THF78078.1"/>
    <property type="molecule type" value="Genomic_DNA"/>
</dbReference>
<dbReference type="InterPro" id="IPR004089">
    <property type="entry name" value="MCPsignal_dom"/>
</dbReference>
<dbReference type="SUPFAM" id="SSF58104">
    <property type="entry name" value="Methyl-accepting chemotaxis protein (MCP) signaling domain"/>
    <property type="match status" value="1"/>
</dbReference>
<evidence type="ECO:0000256" key="3">
    <source>
        <dbReference type="ARBA" id="ARBA00023136"/>
    </source>
</evidence>
<evidence type="ECO:0000256" key="6">
    <source>
        <dbReference type="PROSITE-ProRule" id="PRU00284"/>
    </source>
</evidence>
<dbReference type="InterPro" id="IPR024478">
    <property type="entry name" value="HlyB_4HB_MCP"/>
</dbReference>
<keyword evidence="2" id="KW-1003">Cell membrane</keyword>
<dbReference type="Gene3D" id="1.10.287.950">
    <property type="entry name" value="Methyl-accepting chemotaxis protein"/>
    <property type="match status" value="1"/>
</dbReference>
<dbReference type="Pfam" id="PF00015">
    <property type="entry name" value="MCPsignal"/>
    <property type="match status" value="1"/>
</dbReference>
<feature type="transmembrane region" description="Helical" evidence="8">
    <location>
        <begin position="205"/>
        <end position="228"/>
    </location>
</feature>